<evidence type="ECO:0000259" key="7">
    <source>
        <dbReference type="SMART" id="SM00849"/>
    </source>
</evidence>
<accession>A0ABU6K7S7</accession>
<dbReference type="Gene3D" id="3.60.15.10">
    <property type="entry name" value="Ribonuclease Z/Hydroxyacylglutathione hydrolase-like"/>
    <property type="match status" value="1"/>
</dbReference>
<evidence type="ECO:0000256" key="1">
    <source>
        <dbReference type="ARBA" id="ARBA00004651"/>
    </source>
</evidence>
<keyword evidence="9" id="KW-1185">Reference proteome</keyword>
<feature type="transmembrane region" description="Helical" evidence="6">
    <location>
        <begin position="49"/>
        <end position="68"/>
    </location>
</feature>
<dbReference type="EMBL" id="JAYXHS010000004">
    <property type="protein sequence ID" value="MEC5387644.1"/>
    <property type="molecule type" value="Genomic_DNA"/>
</dbReference>
<dbReference type="CDD" id="cd07731">
    <property type="entry name" value="ComA-like_MBL-fold"/>
    <property type="match status" value="1"/>
</dbReference>
<feature type="transmembrane region" description="Helical" evidence="6">
    <location>
        <begin position="312"/>
        <end position="340"/>
    </location>
</feature>
<feature type="transmembrane region" description="Helical" evidence="6">
    <location>
        <begin position="416"/>
        <end position="438"/>
    </location>
</feature>
<feature type="transmembrane region" description="Helical" evidence="6">
    <location>
        <begin position="248"/>
        <end position="267"/>
    </location>
</feature>
<evidence type="ECO:0000313" key="9">
    <source>
        <dbReference type="Proteomes" id="UP001331561"/>
    </source>
</evidence>
<feature type="transmembrane region" description="Helical" evidence="6">
    <location>
        <begin position="495"/>
        <end position="512"/>
    </location>
</feature>
<dbReference type="InterPro" id="IPR052159">
    <property type="entry name" value="Competence_DNA_uptake"/>
</dbReference>
<dbReference type="Pfam" id="PF00753">
    <property type="entry name" value="Lactamase_B"/>
    <property type="match status" value="1"/>
</dbReference>
<dbReference type="InterPro" id="IPR004477">
    <property type="entry name" value="ComEC_N"/>
</dbReference>
<dbReference type="SUPFAM" id="SSF56281">
    <property type="entry name" value="Metallo-hydrolase/oxidoreductase"/>
    <property type="match status" value="1"/>
</dbReference>
<dbReference type="InterPro" id="IPR004797">
    <property type="entry name" value="Competence_ComEC/Rec2"/>
</dbReference>
<dbReference type="NCBIfam" id="TIGR00361">
    <property type="entry name" value="ComEC_Rec2"/>
    <property type="match status" value="1"/>
</dbReference>
<evidence type="ECO:0000256" key="3">
    <source>
        <dbReference type="ARBA" id="ARBA00022692"/>
    </source>
</evidence>
<evidence type="ECO:0000256" key="4">
    <source>
        <dbReference type="ARBA" id="ARBA00022989"/>
    </source>
</evidence>
<comment type="caution">
    <text evidence="8">The sequence shown here is derived from an EMBL/GenBank/DDBJ whole genome shotgun (WGS) entry which is preliminary data.</text>
</comment>
<sequence>MRFWVVAFASGIWWCQQQAVLPPLLPLLAYAIVLGLGCALAWRWRASKLMQVVACLLMFACGVVWAAWRAEMRLAETLPAAMEGGDFVVSGYIADLPDRGERGTRFLFRAEQRPAGVPENISLSWYADGKQAVPPLRAGEAWQLTVRLRRPHGNLNPHGFDFEGWMFERDIRAVGYVRSREVNQRKEVIAYGIAAHIQHARQVVRERFERALPQGRWVGVLSALAVGDQSAVSAQQWRLFSQTGVTHLMSISGGHVTLFAALIAWLVRRAWSRFPRLCLRLPAQKAAIVAGALAAFFYVLLSGFGVPAQRTLYMLLVAAAGIWFGRGTGAVRCLSAALLVVLLYDPWAVLSPGFWLSFGAVAVLFWVGRELVNSENSVLSWLRTQLRAQWAIIVLTLPILLGLFQQFSLVSPFANALAIPLISAVITPLALLFAVLPLPSLAELAHWLLDLLMRFLEWLALLPMASWQQAAPPGWLIVLGVCAAFWALLPRGVPGRRVVLLVFLPLLMWTPLRPAVGRFDATIIDVGQGLSVHVQTARHDLLFDTGPQYTPESDSGERVIHPFLRAAGVQQLDRMVVSHDDLDHSGGAASLLKLLPVRSFMSSLPEEHVLVRQAGGQQPCARGDRWDWDGVSFEVLHPAAEVQAVKDNNRSCVLRVSNANWSLLLAADIEAPAENELLANNAARLRSTVMVAPHHGSKTSSQPSFVDAVAARTVIFTTGYRNRFHHPAPEIVARYAATGANLLRSDTHGAVILEETAQGEPQPVWERQLRARYWQGK</sequence>
<dbReference type="Pfam" id="PF03772">
    <property type="entry name" value="Competence"/>
    <property type="match status" value="1"/>
</dbReference>
<feature type="transmembrane region" description="Helical" evidence="6">
    <location>
        <begin position="387"/>
        <end position="404"/>
    </location>
</feature>
<keyword evidence="5 6" id="KW-0472">Membrane</keyword>
<feature type="transmembrane region" description="Helical" evidence="6">
    <location>
        <begin position="470"/>
        <end position="489"/>
    </location>
</feature>
<keyword evidence="3 6" id="KW-0812">Transmembrane</keyword>
<feature type="transmembrane region" description="Helical" evidence="6">
    <location>
        <begin position="287"/>
        <end position="306"/>
    </location>
</feature>
<keyword evidence="4 6" id="KW-1133">Transmembrane helix</keyword>
<keyword evidence="2" id="KW-1003">Cell membrane</keyword>
<gene>
    <name evidence="8" type="ORF">VVD49_18065</name>
</gene>
<evidence type="ECO:0000313" key="8">
    <source>
        <dbReference type="EMBL" id="MEC5387644.1"/>
    </source>
</evidence>
<dbReference type="RefSeq" id="WP_327600621.1">
    <property type="nucleotide sequence ID" value="NZ_JAYXHS010000004.1"/>
</dbReference>
<dbReference type="NCBIfam" id="TIGR00360">
    <property type="entry name" value="ComEC_N-term"/>
    <property type="match status" value="1"/>
</dbReference>
<evidence type="ECO:0000256" key="6">
    <source>
        <dbReference type="SAM" id="Phobius"/>
    </source>
</evidence>
<dbReference type="InterPro" id="IPR001279">
    <property type="entry name" value="Metallo-B-lactamas"/>
</dbReference>
<dbReference type="InterPro" id="IPR025405">
    <property type="entry name" value="DUF4131"/>
</dbReference>
<name>A0ABU6K7S7_9RHOO</name>
<protein>
    <submittedName>
        <fullName evidence="8">DNA internalization-related competence protein ComEC/Rec2</fullName>
    </submittedName>
</protein>
<dbReference type="InterPro" id="IPR036866">
    <property type="entry name" value="RibonucZ/Hydroxyglut_hydro"/>
</dbReference>
<comment type="subcellular location">
    <subcellularLocation>
        <location evidence="1">Cell membrane</location>
        <topology evidence="1">Multi-pass membrane protein</topology>
    </subcellularLocation>
</comment>
<organism evidence="8 9">
    <name type="scientific">Uliginosibacterium silvisoli</name>
    <dbReference type="NCBI Taxonomy" id="3114758"/>
    <lineage>
        <taxon>Bacteria</taxon>
        <taxon>Pseudomonadati</taxon>
        <taxon>Pseudomonadota</taxon>
        <taxon>Betaproteobacteria</taxon>
        <taxon>Rhodocyclales</taxon>
        <taxon>Zoogloeaceae</taxon>
        <taxon>Uliginosibacterium</taxon>
    </lineage>
</organism>
<dbReference type="Pfam" id="PF13567">
    <property type="entry name" value="DUF4131"/>
    <property type="match status" value="1"/>
</dbReference>
<feature type="domain" description="Metallo-beta-lactamase" evidence="7">
    <location>
        <begin position="528"/>
        <end position="720"/>
    </location>
</feature>
<dbReference type="InterPro" id="IPR035681">
    <property type="entry name" value="ComA-like_MBL"/>
</dbReference>
<reference evidence="8 9" key="1">
    <citation type="submission" date="2024-01" db="EMBL/GenBank/DDBJ databases">
        <title>Uliginosibacterium soil sp. nov.</title>
        <authorList>
            <person name="Lv Y."/>
        </authorList>
    </citation>
    <scope>NUCLEOTIDE SEQUENCE [LARGE SCALE GENOMIC DNA]</scope>
    <source>
        <strain evidence="8 9">H3</strain>
    </source>
</reference>
<proteinExistence type="predicted"/>
<feature type="transmembrane region" description="Helical" evidence="6">
    <location>
        <begin position="347"/>
        <end position="367"/>
    </location>
</feature>
<feature type="transmembrane region" description="Helical" evidence="6">
    <location>
        <begin position="27"/>
        <end position="42"/>
    </location>
</feature>
<evidence type="ECO:0000256" key="2">
    <source>
        <dbReference type="ARBA" id="ARBA00022475"/>
    </source>
</evidence>
<evidence type="ECO:0000256" key="5">
    <source>
        <dbReference type="ARBA" id="ARBA00023136"/>
    </source>
</evidence>
<dbReference type="Proteomes" id="UP001331561">
    <property type="component" value="Unassembled WGS sequence"/>
</dbReference>
<dbReference type="SMART" id="SM00849">
    <property type="entry name" value="Lactamase_B"/>
    <property type="match status" value="1"/>
</dbReference>
<dbReference type="PANTHER" id="PTHR30619:SF1">
    <property type="entry name" value="RECOMBINATION PROTEIN 2"/>
    <property type="match status" value="1"/>
</dbReference>
<dbReference type="PANTHER" id="PTHR30619">
    <property type="entry name" value="DNA INTERNALIZATION/COMPETENCE PROTEIN COMEC/REC2"/>
    <property type="match status" value="1"/>
</dbReference>